<evidence type="ECO:0000256" key="2">
    <source>
        <dbReference type="SAM" id="Phobius"/>
    </source>
</evidence>
<proteinExistence type="predicted"/>
<feature type="region of interest" description="Disordered" evidence="1">
    <location>
        <begin position="265"/>
        <end position="316"/>
    </location>
</feature>
<gene>
    <name evidence="4" type="ORF">ACFSE6_16665</name>
</gene>
<accession>A0ABW4L8J5</accession>
<dbReference type="EMBL" id="JBHUEE010000010">
    <property type="protein sequence ID" value="MFD1719479.1"/>
    <property type="molecule type" value="Genomic_DNA"/>
</dbReference>
<name>A0ABW4L8J5_9MICO</name>
<sequence length="570" mass="58739">MQDQPGPRRRWEWWHRQRPVTRKTIRTALALLGTGLVALVFGVSSASATASLGPHEADYHVTLDSRISLQMGPLGAVIIDSPVPGPLGAQVVVHEIPTDIDPTDTDESPVPGLLADLAAYGQLFSHPEAAVANAVRALVSDALGRTTVAWSLMLVLIAAGRLASGGHLRDEVRHALARPGVAALGSAALVCGAAAVVVPATVRDEPAGYSPAVLDGTPLEGAVITGRLADVVAVYGGQIREAVEENNAFYADAADNLAAALDAEPDPAPVALPEPGETDPSRGEVPPSPEATEPGDEPDATSATGEGTAGELPAPEDLDPVLFVMVADVHCNVGMGTVIGTALEHTGAAALLDAGDTVATGTSVESYCIDAIAGDLPADVPVLVSTGNHDSVETAEQERNVGWNVLSGDVAEIEGIRFLGDTDPTLTSIGSGTVQEREETVDEMGERLADQACQAREAGDPVDVLLVHNPRAGLASMERGCVPLQLSGHWHRTEGPEVLDQGVRYVSTSSGGGAGGGATVGPLTSDAEITLLRLDRETGRALDFRRIVIGTDAEVDIGAWEPFPVAPSAG</sequence>
<keyword evidence="2" id="KW-1133">Transmembrane helix</keyword>
<dbReference type="Gene3D" id="3.60.21.10">
    <property type="match status" value="1"/>
</dbReference>
<evidence type="ECO:0000256" key="1">
    <source>
        <dbReference type="SAM" id="MobiDB-lite"/>
    </source>
</evidence>
<keyword evidence="5" id="KW-1185">Reference proteome</keyword>
<comment type="caution">
    <text evidence="4">The sequence shown here is derived from an EMBL/GenBank/DDBJ whole genome shotgun (WGS) entry which is preliminary data.</text>
</comment>
<dbReference type="InterPro" id="IPR004843">
    <property type="entry name" value="Calcineurin-like_PHP"/>
</dbReference>
<dbReference type="InterPro" id="IPR029052">
    <property type="entry name" value="Metallo-depent_PP-like"/>
</dbReference>
<evidence type="ECO:0000313" key="4">
    <source>
        <dbReference type="EMBL" id="MFD1719479.1"/>
    </source>
</evidence>
<keyword evidence="2" id="KW-0472">Membrane</keyword>
<evidence type="ECO:0000313" key="5">
    <source>
        <dbReference type="Proteomes" id="UP001597277"/>
    </source>
</evidence>
<keyword evidence="2" id="KW-0812">Transmembrane</keyword>
<feature type="transmembrane region" description="Helical" evidence="2">
    <location>
        <begin position="148"/>
        <end position="168"/>
    </location>
</feature>
<dbReference type="Pfam" id="PF00149">
    <property type="entry name" value="Metallophos"/>
    <property type="match status" value="1"/>
</dbReference>
<protein>
    <submittedName>
        <fullName evidence="4">Metallophosphoesterase</fullName>
    </submittedName>
</protein>
<dbReference type="Proteomes" id="UP001597277">
    <property type="component" value="Unassembled WGS sequence"/>
</dbReference>
<feature type="transmembrane region" description="Helical" evidence="2">
    <location>
        <begin position="180"/>
        <end position="202"/>
    </location>
</feature>
<dbReference type="SUPFAM" id="SSF56300">
    <property type="entry name" value="Metallo-dependent phosphatases"/>
    <property type="match status" value="1"/>
</dbReference>
<organism evidence="4 5">
    <name type="scientific">Georgenia deserti</name>
    <dbReference type="NCBI Taxonomy" id="2093781"/>
    <lineage>
        <taxon>Bacteria</taxon>
        <taxon>Bacillati</taxon>
        <taxon>Actinomycetota</taxon>
        <taxon>Actinomycetes</taxon>
        <taxon>Micrococcales</taxon>
        <taxon>Bogoriellaceae</taxon>
        <taxon>Georgenia</taxon>
    </lineage>
</organism>
<dbReference type="RefSeq" id="WP_388009858.1">
    <property type="nucleotide sequence ID" value="NZ_JBHUEE010000010.1"/>
</dbReference>
<reference evidence="5" key="1">
    <citation type="journal article" date="2019" name="Int. J. Syst. Evol. Microbiol.">
        <title>The Global Catalogue of Microorganisms (GCM) 10K type strain sequencing project: providing services to taxonomists for standard genome sequencing and annotation.</title>
        <authorList>
            <consortium name="The Broad Institute Genomics Platform"/>
            <consortium name="The Broad Institute Genome Sequencing Center for Infectious Disease"/>
            <person name="Wu L."/>
            <person name="Ma J."/>
        </authorList>
    </citation>
    <scope>NUCLEOTIDE SEQUENCE [LARGE SCALE GENOMIC DNA]</scope>
    <source>
        <strain evidence="5">JCM 17130</strain>
    </source>
</reference>
<evidence type="ECO:0000259" key="3">
    <source>
        <dbReference type="Pfam" id="PF00149"/>
    </source>
</evidence>
<feature type="domain" description="Calcineurin-like phosphoesterase" evidence="3">
    <location>
        <begin position="323"/>
        <end position="492"/>
    </location>
</feature>